<evidence type="ECO:0000256" key="4">
    <source>
        <dbReference type="ARBA" id="ARBA00019623"/>
    </source>
</evidence>
<organism evidence="13 15">
    <name type="scientific">Acutalibacter muris</name>
    <dbReference type="NCBI Taxonomy" id="1796620"/>
    <lineage>
        <taxon>Bacteria</taxon>
        <taxon>Bacillati</taxon>
        <taxon>Bacillota</taxon>
        <taxon>Clostridia</taxon>
        <taxon>Eubacteriales</taxon>
        <taxon>Acutalibacteraceae</taxon>
        <taxon>Acutalibacter</taxon>
    </lineage>
</organism>
<dbReference type="InterPro" id="IPR013148">
    <property type="entry name" value="Glyco_hydro_32_N"/>
</dbReference>
<dbReference type="EC" id="3.2.1.26" evidence="3 8"/>
<evidence type="ECO:0000256" key="6">
    <source>
        <dbReference type="ARBA" id="ARBA00023295"/>
    </source>
</evidence>
<dbReference type="AlphaFoldDB" id="A0A1Z2XP00"/>
<feature type="domain" description="Glycosyl hydrolase family 32 C-terminal" evidence="11">
    <location>
        <begin position="338"/>
        <end position="475"/>
    </location>
</feature>
<evidence type="ECO:0000256" key="1">
    <source>
        <dbReference type="ARBA" id="ARBA00004914"/>
    </source>
</evidence>
<dbReference type="InterPro" id="IPR023296">
    <property type="entry name" value="Glyco_hydro_beta-prop_sf"/>
</dbReference>
<comment type="subcellular location">
    <subcellularLocation>
        <location evidence="9">Cytoplasm</location>
    </subcellularLocation>
</comment>
<dbReference type="InterPro" id="IPR013320">
    <property type="entry name" value="ConA-like_dom_sf"/>
</dbReference>
<evidence type="ECO:0000259" key="11">
    <source>
        <dbReference type="Pfam" id="PF08244"/>
    </source>
</evidence>
<reference evidence="13 15" key="3">
    <citation type="submission" date="2020-11" db="EMBL/GenBank/DDBJ databases">
        <title>Closed and high quality bacterial genomes of the OMM12 community.</title>
        <authorList>
            <person name="Marbouty M."/>
            <person name="Lamy-Besnier Q."/>
            <person name="Debarbieux L."/>
            <person name="Koszul R."/>
        </authorList>
    </citation>
    <scope>NUCLEOTIDE SEQUENCE [LARGE SCALE GENOMIC DNA]</scope>
    <source>
        <strain evidence="13 15">KB18</strain>
    </source>
</reference>
<dbReference type="KEGG" id="amur:ADH66_05485"/>
<accession>A0A1Z2XP00</accession>
<dbReference type="SMART" id="SM00640">
    <property type="entry name" value="Glyco_32"/>
    <property type="match status" value="1"/>
</dbReference>
<evidence type="ECO:0000313" key="13">
    <source>
        <dbReference type="EMBL" id="QQR29444.1"/>
    </source>
</evidence>
<dbReference type="Proteomes" id="UP000196710">
    <property type="component" value="Chromosome"/>
</dbReference>
<evidence type="ECO:0000313" key="12">
    <source>
        <dbReference type="EMBL" id="ASB40157.1"/>
    </source>
</evidence>
<dbReference type="Gene3D" id="2.60.120.560">
    <property type="entry name" value="Exo-inulinase, domain 1"/>
    <property type="match status" value="1"/>
</dbReference>
<comment type="similarity">
    <text evidence="2 8">Belongs to the glycosyl hydrolase 32 family.</text>
</comment>
<evidence type="ECO:0000256" key="7">
    <source>
        <dbReference type="ARBA" id="ARBA00033367"/>
    </source>
</evidence>
<reference evidence="14" key="2">
    <citation type="submission" date="2017-05" db="EMBL/GenBank/DDBJ databases">
        <title>Improved OligoMM genomes.</title>
        <authorList>
            <person name="Garzetti D."/>
        </authorList>
    </citation>
    <scope>NUCLEOTIDE SEQUENCE [LARGE SCALE GENOMIC DNA]</scope>
    <source>
        <strain evidence="14">KB18</strain>
    </source>
</reference>
<dbReference type="InterPro" id="IPR018053">
    <property type="entry name" value="Glyco_hydro_32_AS"/>
</dbReference>
<dbReference type="Pfam" id="PF08244">
    <property type="entry name" value="Glyco_hydro_32C"/>
    <property type="match status" value="1"/>
</dbReference>
<evidence type="ECO:0000256" key="2">
    <source>
        <dbReference type="ARBA" id="ARBA00009902"/>
    </source>
</evidence>
<feature type="domain" description="Glycosyl hydrolase family 32 N-terminal" evidence="10">
    <location>
        <begin position="28"/>
        <end position="335"/>
    </location>
</feature>
<dbReference type="InterPro" id="IPR051214">
    <property type="entry name" value="GH32_Enzymes"/>
</dbReference>
<keyword evidence="9" id="KW-0119">Carbohydrate metabolism</keyword>
<proteinExistence type="inferred from homology"/>
<comment type="catalytic activity">
    <reaction evidence="8">
        <text>Hydrolysis of terminal non-reducing beta-D-fructofuranoside residues in beta-D-fructofuranosides.</text>
        <dbReference type="EC" id="3.2.1.26"/>
    </reaction>
</comment>
<evidence type="ECO:0000259" key="10">
    <source>
        <dbReference type="Pfam" id="PF00251"/>
    </source>
</evidence>
<keyword evidence="5 8" id="KW-0378">Hydrolase</keyword>
<name>A0A1Z2XP00_9FIRM</name>
<comment type="function">
    <text evidence="9">Enables the bacterium to metabolize sucrose as a sole carbon source.</text>
</comment>
<dbReference type="SUPFAM" id="SSF75005">
    <property type="entry name" value="Arabinanase/levansucrase/invertase"/>
    <property type="match status" value="1"/>
</dbReference>
<keyword evidence="14" id="KW-1185">Reference proteome</keyword>
<protein>
    <recommendedName>
        <fullName evidence="4 8">Sucrose-6-phosphate hydrolase</fullName>
        <ecNumber evidence="3 8">3.2.1.26</ecNumber>
    </recommendedName>
    <alternativeName>
        <fullName evidence="7 9">Invertase</fullName>
    </alternativeName>
</protein>
<reference evidence="12" key="1">
    <citation type="journal article" date="2017" name="Genome Announc.">
        <title>High-Quality Whole-Genome Sequences of the Oligo-Mouse-Microbiota Bacterial Community.</title>
        <authorList>
            <person name="Garzetti D."/>
            <person name="Brugiroux S."/>
            <person name="Bunk B."/>
            <person name="Pukall R."/>
            <person name="McCoy K.D."/>
            <person name="Macpherson A.J."/>
            <person name="Stecher B."/>
        </authorList>
    </citation>
    <scope>NUCLEOTIDE SEQUENCE</scope>
    <source>
        <strain evidence="12">KB18</strain>
    </source>
</reference>
<dbReference type="SUPFAM" id="SSF49899">
    <property type="entry name" value="Concanavalin A-like lectins/glucanases"/>
    <property type="match status" value="1"/>
</dbReference>
<dbReference type="Pfam" id="PF00251">
    <property type="entry name" value="Glyco_hydro_32N"/>
    <property type="match status" value="1"/>
</dbReference>
<comment type="pathway">
    <text evidence="1 9">Glycan biosynthesis; sucrose metabolism.</text>
</comment>
<dbReference type="GO" id="GO:0005985">
    <property type="term" value="P:sucrose metabolic process"/>
    <property type="evidence" value="ECO:0007669"/>
    <property type="project" value="UniProtKB-UniPathway"/>
</dbReference>
<evidence type="ECO:0000313" key="14">
    <source>
        <dbReference type="Proteomes" id="UP000196710"/>
    </source>
</evidence>
<evidence type="ECO:0000256" key="9">
    <source>
        <dbReference type="RuleBase" id="RU365015"/>
    </source>
</evidence>
<keyword evidence="6 8" id="KW-0326">Glycosidase</keyword>
<dbReference type="InterPro" id="IPR013189">
    <property type="entry name" value="Glyco_hydro_32_C"/>
</dbReference>
<evidence type="ECO:0000256" key="3">
    <source>
        <dbReference type="ARBA" id="ARBA00012758"/>
    </source>
</evidence>
<dbReference type="EMBL" id="CP021422">
    <property type="protein sequence ID" value="ASB40157.1"/>
    <property type="molecule type" value="Genomic_DNA"/>
</dbReference>
<dbReference type="Proteomes" id="UP000596035">
    <property type="component" value="Chromosome"/>
</dbReference>
<dbReference type="PANTHER" id="PTHR43101:SF1">
    <property type="entry name" value="BETA-FRUCTOSIDASE"/>
    <property type="match status" value="1"/>
</dbReference>
<dbReference type="PROSITE" id="PS00609">
    <property type="entry name" value="GLYCOSYL_HYDROL_F32"/>
    <property type="match status" value="1"/>
</dbReference>
<evidence type="ECO:0000313" key="15">
    <source>
        <dbReference type="Proteomes" id="UP000596035"/>
    </source>
</evidence>
<dbReference type="Gene3D" id="2.115.10.20">
    <property type="entry name" value="Glycosyl hydrolase domain, family 43"/>
    <property type="match status" value="1"/>
</dbReference>
<dbReference type="InterPro" id="IPR006232">
    <property type="entry name" value="Suc6P_hydrolase"/>
</dbReference>
<dbReference type="GO" id="GO:0005737">
    <property type="term" value="C:cytoplasm"/>
    <property type="evidence" value="ECO:0007669"/>
    <property type="project" value="UniProtKB-SubCell"/>
</dbReference>
<dbReference type="NCBIfam" id="TIGR01322">
    <property type="entry name" value="scrB_fam"/>
    <property type="match status" value="1"/>
</dbReference>
<gene>
    <name evidence="12" type="ORF">ADH66_05485</name>
    <name evidence="13" type="ORF">I5Q82_15570</name>
</gene>
<dbReference type="CDD" id="cd08996">
    <property type="entry name" value="GH32_FFase"/>
    <property type="match status" value="1"/>
</dbReference>
<dbReference type="GO" id="GO:0004564">
    <property type="term" value="F:beta-fructofuranosidase activity"/>
    <property type="evidence" value="ECO:0007669"/>
    <property type="project" value="UniProtKB-EC"/>
</dbReference>
<dbReference type="InterPro" id="IPR001362">
    <property type="entry name" value="Glyco_hydro_32"/>
</dbReference>
<evidence type="ECO:0000256" key="8">
    <source>
        <dbReference type="RuleBase" id="RU362110"/>
    </source>
</evidence>
<dbReference type="RefSeq" id="WP_066534675.1">
    <property type="nucleotide sequence ID" value="NZ_CAJTCQ010000007.1"/>
</dbReference>
<dbReference type="PANTHER" id="PTHR43101">
    <property type="entry name" value="BETA-FRUCTOSIDASE"/>
    <property type="match status" value="1"/>
</dbReference>
<evidence type="ECO:0000256" key="5">
    <source>
        <dbReference type="ARBA" id="ARBA00022801"/>
    </source>
</evidence>
<keyword evidence="9" id="KW-0963">Cytoplasm</keyword>
<dbReference type="EMBL" id="CP065321">
    <property type="protein sequence ID" value="QQR29444.1"/>
    <property type="molecule type" value="Genomic_DNA"/>
</dbReference>
<sequence length="486" mass="55541">MSEKLLKTREYEAVKSSEIPAEQRPVFHMSPAVGWANDPNGFSVYKGEYHLFYQNNPYGTRWGNIHWGHYKSRDLISWEYVPSALAPDMPYDKDGCFSGSAIEWQGKHYLMYTSNREDKLPDGTLQIRQTQSMAVGNGRDYEKFPENPVITADTLPEGSSLSDFRDPKFWREDDGFYAVIGSRSPDGSGQIALYSSRDLRSWRFVSILDRCNNEYGKMWECPDFFPLDGKQVLIVSPQEMLAEGLEHHNGNGSLCLIGSYDKGSHTFTREAVQAIDYGMDFYAGQTTETPDGRRVLIAWMNNWENYLTPNDFKWSGPMTVPRELTLRDGRLCQNPVRELEKYRTDELKLRVEASEEFKELPGVGGRVFDMTVELDTEKCKSLELRVAADGRFYTSLVYDGAKHTFTTDRTYSGSARDLLAVRTMPLTGHEGRVKLRILMDKYTVEVFANDGERVMSSLIYTPLEAEKILFCSDGAFEVMFSQIKKP</sequence>